<dbReference type="Proteomes" id="UP000095767">
    <property type="component" value="Unassembled WGS sequence"/>
</dbReference>
<evidence type="ECO:0000256" key="1">
    <source>
        <dbReference type="SAM" id="Phobius"/>
    </source>
</evidence>
<sequence>MKAFHFLLFHGSFIFPECILIFGLILLLMIEGPTPVVTASSIAEVTPAPFVPQIKQPFSMLVGTS</sequence>
<gene>
    <name evidence="3" type="ORF">BAE44_0025547</name>
</gene>
<evidence type="ECO:0000313" key="4">
    <source>
        <dbReference type="Proteomes" id="UP000095767"/>
    </source>
</evidence>
<dbReference type="Pfam" id="PF19530">
    <property type="entry name" value="Ndh2_N"/>
    <property type="match status" value="1"/>
</dbReference>
<keyword evidence="4" id="KW-1185">Reference proteome</keyword>
<accession>A0A1E5UKN4</accession>
<name>A0A1E5UKN4_9POAL</name>
<dbReference type="STRING" id="888268.A0A1E5UKN4"/>
<dbReference type="AlphaFoldDB" id="A0A1E5UKN4"/>
<comment type="caution">
    <text evidence="3">The sequence shown here is derived from an EMBL/GenBank/DDBJ whole genome shotgun (WGS) entry which is preliminary data.</text>
</comment>
<dbReference type="EMBL" id="LWDX02073406">
    <property type="protein sequence ID" value="OEL13434.1"/>
    <property type="molecule type" value="Genomic_DNA"/>
</dbReference>
<organism evidence="3 4">
    <name type="scientific">Dichanthelium oligosanthes</name>
    <dbReference type="NCBI Taxonomy" id="888268"/>
    <lineage>
        <taxon>Eukaryota</taxon>
        <taxon>Viridiplantae</taxon>
        <taxon>Streptophyta</taxon>
        <taxon>Embryophyta</taxon>
        <taxon>Tracheophyta</taxon>
        <taxon>Spermatophyta</taxon>
        <taxon>Magnoliopsida</taxon>
        <taxon>Liliopsida</taxon>
        <taxon>Poales</taxon>
        <taxon>Poaceae</taxon>
        <taxon>PACMAD clade</taxon>
        <taxon>Panicoideae</taxon>
        <taxon>Panicodae</taxon>
        <taxon>Paniceae</taxon>
        <taxon>Dichantheliinae</taxon>
        <taxon>Dichanthelium</taxon>
    </lineage>
</organism>
<evidence type="ECO:0000313" key="3">
    <source>
        <dbReference type="EMBL" id="OEL13434.1"/>
    </source>
</evidence>
<feature type="domain" description="NAD(P)H-quinone oxidoreductase subunit 2 N-terminal" evidence="2">
    <location>
        <begin position="1"/>
        <end position="31"/>
    </location>
</feature>
<reference evidence="3 4" key="1">
    <citation type="submission" date="2016-09" db="EMBL/GenBank/DDBJ databases">
        <title>The draft genome of Dichanthelium oligosanthes: A C3 panicoid grass species.</title>
        <authorList>
            <person name="Studer A.J."/>
            <person name="Schnable J.C."/>
            <person name="Brutnell T.P."/>
        </authorList>
    </citation>
    <scope>NUCLEOTIDE SEQUENCE [LARGE SCALE GENOMIC DNA]</scope>
    <source>
        <strain evidence="4">cv. Kellogg 1175</strain>
        <tissue evidence="3">Leaf</tissue>
    </source>
</reference>
<proteinExistence type="predicted"/>
<feature type="transmembrane region" description="Helical" evidence="1">
    <location>
        <begin position="7"/>
        <end position="30"/>
    </location>
</feature>
<protein>
    <recommendedName>
        <fullName evidence="2">NAD(P)H-quinone oxidoreductase subunit 2 N-terminal domain-containing protein</fullName>
    </recommendedName>
</protein>
<keyword evidence="1" id="KW-0472">Membrane</keyword>
<keyword evidence="1" id="KW-0812">Transmembrane</keyword>
<dbReference type="InterPro" id="IPR045693">
    <property type="entry name" value="Ndh2_N"/>
</dbReference>
<evidence type="ECO:0000259" key="2">
    <source>
        <dbReference type="Pfam" id="PF19530"/>
    </source>
</evidence>
<keyword evidence="1" id="KW-1133">Transmembrane helix</keyword>